<dbReference type="Gene3D" id="2.120.10.10">
    <property type="match status" value="1"/>
</dbReference>
<feature type="signal peptide" evidence="5">
    <location>
        <begin position="1"/>
        <end position="18"/>
    </location>
</feature>
<evidence type="ECO:0000256" key="1">
    <source>
        <dbReference type="ARBA" id="ARBA00004834"/>
    </source>
</evidence>
<dbReference type="RefSeq" id="WP_231003163.1">
    <property type="nucleotide sequence ID" value="NZ_JAJNEC010000004.1"/>
</dbReference>
<gene>
    <name evidence="6" type="ORF">LQ567_05760</name>
</gene>
<name>A0ABS8PN26_9BACT</name>
<keyword evidence="3" id="KW-0378">Hydrolase</keyword>
<dbReference type="CDD" id="cd15482">
    <property type="entry name" value="Sialidase_non-viral"/>
    <property type="match status" value="1"/>
</dbReference>
<reference evidence="6 7" key="1">
    <citation type="submission" date="2021-11" db="EMBL/GenBank/DDBJ databases">
        <title>Genomic of Niabella pedocola.</title>
        <authorList>
            <person name="Wu T."/>
        </authorList>
    </citation>
    <scope>NUCLEOTIDE SEQUENCE [LARGE SCALE GENOMIC DNA]</scope>
    <source>
        <strain evidence="6 7">JCM 31011</strain>
    </source>
</reference>
<dbReference type="Pfam" id="PF04616">
    <property type="entry name" value="Glyco_hydro_43"/>
    <property type="match status" value="1"/>
</dbReference>
<dbReference type="InterPro" id="IPR023296">
    <property type="entry name" value="Glyco_hydro_beta-prop_sf"/>
</dbReference>
<dbReference type="Gene3D" id="2.115.10.20">
    <property type="entry name" value="Glycosyl hydrolase domain, family 43"/>
    <property type="match status" value="1"/>
</dbReference>
<dbReference type="InterPro" id="IPR050727">
    <property type="entry name" value="GH43_arabinanases"/>
</dbReference>
<comment type="similarity">
    <text evidence="2">Belongs to the glycosyl hydrolase 43 family.</text>
</comment>
<dbReference type="SUPFAM" id="SSF50939">
    <property type="entry name" value="Sialidases"/>
    <property type="match status" value="1"/>
</dbReference>
<keyword evidence="4" id="KW-0326">Glycosidase</keyword>
<protein>
    <submittedName>
        <fullName evidence="6">Family 43 glycosylhydrolase</fullName>
    </submittedName>
</protein>
<evidence type="ECO:0000256" key="2">
    <source>
        <dbReference type="ARBA" id="ARBA00009865"/>
    </source>
</evidence>
<evidence type="ECO:0000256" key="5">
    <source>
        <dbReference type="SAM" id="SignalP"/>
    </source>
</evidence>
<evidence type="ECO:0000313" key="6">
    <source>
        <dbReference type="EMBL" id="MCD2422260.1"/>
    </source>
</evidence>
<keyword evidence="5" id="KW-0732">Signal</keyword>
<dbReference type="InterPro" id="IPR036278">
    <property type="entry name" value="Sialidase_sf"/>
</dbReference>
<proteinExistence type="inferred from homology"/>
<dbReference type="EMBL" id="JAJNEC010000004">
    <property type="protein sequence ID" value="MCD2422260.1"/>
    <property type="molecule type" value="Genomic_DNA"/>
</dbReference>
<dbReference type="PANTHER" id="PTHR43301:SF3">
    <property type="entry name" value="ARABINAN ENDO-1,5-ALPHA-L-ARABINOSIDASE A-RELATED"/>
    <property type="match status" value="1"/>
</dbReference>
<comment type="caution">
    <text evidence="6">The sequence shown here is derived from an EMBL/GenBank/DDBJ whole genome shotgun (WGS) entry which is preliminary data.</text>
</comment>
<organism evidence="6 7">
    <name type="scientific">Niabella pedocola</name>
    <dbReference type="NCBI Taxonomy" id="1752077"/>
    <lineage>
        <taxon>Bacteria</taxon>
        <taxon>Pseudomonadati</taxon>
        <taxon>Bacteroidota</taxon>
        <taxon>Chitinophagia</taxon>
        <taxon>Chitinophagales</taxon>
        <taxon>Chitinophagaceae</taxon>
        <taxon>Niabella</taxon>
    </lineage>
</organism>
<evidence type="ECO:0000313" key="7">
    <source>
        <dbReference type="Proteomes" id="UP001199816"/>
    </source>
</evidence>
<keyword evidence="7" id="KW-1185">Reference proteome</keyword>
<dbReference type="PANTHER" id="PTHR43301">
    <property type="entry name" value="ARABINAN ENDO-1,5-ALPHA-L-ARABINOSIDASE"/>
    <property type="match status" value="1"/>
</dbReference>
<dbReference type="SUPFAM" id="SSF75005">
    <property type="entry name" value="Arabinanase/levansucrase/invertase"/>
    <property type="match status" value="1"/>
</dbReference>
<comment type="pathway">
    <text evidence="1">Glycan metabolism; L-arabinan degradation.</text>
</comment>
<dbReference type="Proteomes" id="UP001199816">
    <property type="component" value="Unassembled WGS sequence"/>
</dbReference>
<dbReference type="InterPro" id="IPR006710">
    <property type="entry name" value="Glyco_hydro_43"/>
</dbReference>
<dbReference type="CDD" id="cd08999">
    <property type="entry name" value="GH43_ABN-like"/>
    <property type="match status" value="1"/>
</dbReference>
<evidence type="ECO:0000256" key="4">
    <source>
        <dbReference type="ARBA" id="ARBA00023295"/>
    </source>
</evidence>
<feature type="chain" id="PRO_5045957377" evidence="5">
    <location>
        <begin position="19"/>
        <end position="680"/>
    </location>
</feature>
<accession>A0ABS8PN26</accession>
<sequence length="680" mass="76270">MKKVLCFLVVVCWLQAGAQRRAVIHTDFPDPTVIAADGKYYAYATNSGPAGKFFHIQVAVSENLENWKIIGDALPEKPVWGYKDFWAPHVLYNERLKKYVLFYSAETVDTAAGKAIGVAFADRPEGPFKDSGTPLIVRPEFEAIDPMVIRDPRSGKFYMVWGSGFQPLRIREMDPSMTAFAKGSADRALIQAGADKDYGRLVEGAWIDYNDGYYYLYYSGDNCCGVNAHYAVMVARSRNIQGPYTRLGTVAANKSSVILKSEDDIIAPGHNSIIKDRNGKKWIAYHAIPKDAFDQKRYGRIMYIDRIEYRNGWPVVVKQRVPTVSIRWTDSVTVSTGYRKNASGEELPNYGAQYPRLLQLEKGRWLAAYTVLRNKGYRNDPRGGLELEIAESRNRGKTWKPVGWITDPGRDLDNAQMIRLPDGAVLLAGRSVRWQESYRLPVYKSRDNGKSWQLLSIIDTNEGAPGALGKPDKGIYEPHFYFLKDGRLAVMYASEKHVTESPSYSQIIAQKVSEDYGKTWGMEIWVAHTPGHPQSRPGMPVVDRMQNGNYMAVYEVCGPEDCGIYYKTSADGLRWDEGLGTKAPEQKAAPYILALTDGSLLLASNLGVVTVSSDNGRSWKKQPMPWTHPVPFQTDWTQTLWQSMYQFDAHTVGIVTSRKRAGGGHDIKIRFGSIGKSGNL</sequence>
<evidence type="ECO:0000256" key="3">
    <source>
        <dbReference type="ARBA" id="ARBA00022801"/>
    </source>
</evidence>